<name>A0A136KJW6_9BACT</name>
<evidence type="ECO:0008006" key="4">
    <source>
        <dbReference type="Google" id="ProtNLM"/>
    </source>
</evidence>
<feature type="transmembrane region" description="Helical" evidence="1">
    <location>
        <begin position="102"/>
        <end position="124"/>
    </location>
</feature>
<keyword evidence="1" id="KW-1133">Transmembrane helix</keyword>
<reference evidence="2 3" key="1">
    <citation type="submission" date="2015-02" db="EMBL/GenBank/DDBJ databases">
        <title>Improved understanding of the partial-nitritation anammox process through 23 genomes representing the majority of the microbial community.</title>
        <authorList>
            <person name="Speth D.R."/>
            <person name="In T Zandt M."/>
            <person name="Guerrero Cruz S."/>
            <person name="Jetten M.S."/>
            <person name="Dutilh B.E."/>
        </authorList>
    </citation>
    <scope>NUCLEOTIDE SEQUENCE [LARGE SCALE GENOMIC DNA]</scope>
    <source>
        <strain evidence="2">OLB21</strain>
    </source>
</reference>
<accession>A0A136KJW6</accession>
<evidence type="ECO:0000313" key="3">
    <source>
        <dbReference type="Proteomes" id="UP000070449"/>
    </source>
</evidence>
<evidence type="ECO:0000256" key="1">
    <source>
        <dbReference type="SAM" id="Phobius"/>
    </source>
</evidence>
<dbReference type="Proteomes" id="UP000070449">
    <property type="component" value="Unassembled WGS sequence"/>
</dbReference>
<dbReference type="AlphaFoldDB" id="A0A136KJW6"/>
<feature type="transmembrane region" description="Helical" evidence="1">
    <location>
        <begin position="59"/>
        <end position="81"/>
    </location>
</feature>
<keyword evidence="1" id="KW-0472">Membrane</keyword>
<gene>
    <name evidence="2" type="ORF">UZ20_WS6002000290</name>
</gene>
<comment type="caution">
    <text evidence="2">The sequence shown here is derived from an EMBL/GenBank/DDBJ whole genome shotgun (WGS) entry which is preliminary data.</text>
</comment>
<evidence type="ECO:0000313" key="2">
    <source>
        <dbReference type="EMBL" id="KXK09722.1"/>
    </source>
</evidence>
<keyword evidence="1" id="KW-0812">Transmembrane</keyword>
<sequence>MSKRFFPVAFALMAFFVVVGLVNVVAAQSLLPAQIADIFNLTGPDGSGSAQFVTSRVQLALVIALGIVVLIAVVYAIMAAIKYIQSQGDSGKIEEAQKSITAIFMGIAAMLLAIVGIVLVFVFFGASRPDPNLFQTCLSAPNSVGCKACLADPADSVCTGCEAEYEAFAKGQGQISVNCK</sequence>
<dbReference type="STRING" id="1617427.UZ20_WS6002000290"/>
<proteinExistence type="predicted"/>
<protein>
    <recommendedName>
        <fullName evidence="4">DUF4190 domain-containing protein</fullName>
    </recommendedName>
</protein>
<organism evidence="2 3">
    <name type="scientific">candidate division WS6 bacterium OLB21</name>
    <dbReference type="NCBI Taxonomy" id="1617427"/>
    <lineage>
        <taxon>Bacteria</taxon>
        <taxon>Candidatus Dojkabacteria</taxon>
    </lineage>
</organism>
<dbReference type="EMBL" id="JYPD01000012">
    <property type="protein sequence ID" value="KXK09722.1"/>
    <property type="molecule type" value="Genomic_DNA"/>
</dbReference>